<dbReference type="EMBL" id="CACSHJ010000096">
    <property type="protein sequence ID" value="CAA0405661.1"/>
    <property type="molecule type" value="Genomic_DNA"/>
</dbReference>
<name>A0A5S9Y8C4_ARATH</name>
<evidence type="ECO:0000313" key="2">
    <source>
        <dbReference type="EMBL" id="CAA0405661.1"/>
    </source>
</evidence>
<dbReference type="Proteomes" id="UP000434276">
    <property type="component" value="Unassembled WGS sequence"/>
</dbReference>
<protein>
    <submittedName>
        <fullName evidence="2">Uncharacterized protein</fullName>
    </submittedName>
</protein>
<dbReference type="AlphaFoldDB" id="A0A5S9Y8C4"/>
<evidence type="ECO:0000313" key="3">
    <source>
        <dbReference type="Proteomes" id="UP000434276"/>
    </source>
</evidence>
<evidence type="ECO:0000256" key="1">
    <source>
        <dbReference type="SAM" id="MobiDB-lite"/>
    </source>
</evidence>
<proteinExistence type="predicted"/>
<dbReference type="OrthoDB" id="10620727at2759"/>
<accession>A0A5S9Y8C4</accession>
<organism evidence="2 3">
    <name type="scientific">Arabidopsis thaliana</name>
    <name type="common">Mouse-ear cress</name>
    <dbReference type="NCBI Taxonomy" id="3702"/>
    <lineage>
        <taxon>Eukaryota</taxon>
        <taxon>Viridiplantae</taxon>
        <taxon>Streptophyta</taxon>
        <taxon>Embryophyta</taxon>
        <taxon>Tracheophyta</taxon>
        <taxon>Spermatophyta</taxon>
        <taxon>Magnoliopsida</taxon>
        <taxon>eudicotyledons</taxon>
        <taxon>Gunneridae</taxon>
        <taxon>Pentapetalae</taxon>
        <taxon>rosids</taxon>
        <taxon>malvids</taxon>
        <taxon>Brassicales</taxon>
        <taxon>Brassicaceae</taxon>
        <taxon>Camelineae</taxon>
        <taxon>Arabidopsis</taxon>
    </lineage>
</organism>
<dbReference type="ExpressionAtlas" id="A0A5S9Y8C4">
    <property type="expression patterns" value="baseline and differential"/>
</dbReference>
<feature type="region of interest" description="Disordered" evidence="1">
    <location>
        <begin position="190"/>
        <end position="225"/>
    </location>
</feature>
<reference evidence="2 3" key="1">
    <citation type="submission" date="2019-12" db="EMBL/GenBank/DDBJ databases">
        <authorList>
            <person name="Jiao W.-B."/>
            <person name="Schneeberger K."/>
        </authorList>
    </citation>
    <scope>NUCLEOTIDE SEQUENCE [LARGE SCALE GENOMIC DNA]</scope>
    <source>
        <strain evidence="3">cv. C24</strain>
    </source>
</reference>
<gene>
    <name evidence="2" type="ORF">C24_LOCUS23611</name>
</gene>
<sequence length="225" mass="25236">MIRIVMFQSITTPIAPFNFVLAGRGLHANRVTVLLGCFDRYFCRGHLLILFRTLFETLIPNLWQLSKRVKKNAIMIPSPPSGGYRSFFNSLPPYPPITKLLQGIFKYTDKLQICESLAKSGVMIYPLASPVEHLFKGSYALFAIAVYDHTLVEDFAKPVFMVESAKASTDFSNLVNFFKSKAIRLKSRRCGGEKLPPDTNGKSSTCGVAMQSRKGRSTAKNERDK</sequence>